<name>G5J9G4_CROWT</name>
<proteinExistence type="predicted"/>
<reference evidence="1 2" key="1">
    <citation type="journal article" date="2011" name="Front. Microbiol.">
        <title>Two Strains of Crocosphaera watsonii with Highly Conserved Genomes are Distinguished by Strain-Specific Features.</title>
        <authorList>
            <person name="Bench S.R."/>
            <person name="Ilikchyan I.N."/>
            <person name="Tripp H.J."/>
            <person name="Zehr J.P."/>
        </authorList>
    </citation>
    <scope>NUCLEOTIDE SEQUENCE [LARGE SCALE GENOMIC DNA]</scope>
    <source>
        <strain evidence="1 2">WH 0003</strain>
    </source>
</reference>
<organism evidence="1 2">
    <name type="scientific">Crocosphaera watsonii WH 0003</name>
    <dbReference type="NCBI Taxonomy" id="423471"/>
    <lineage>
        <taxon>Bacteria</taxon>
        <taxon>Bacillati</taxon>
        <taxon>Cyanobacteriota</taxon>
        <taxon>Cyanophyceae</taxon>
        <taxon>Oscillatoriophycideae</taxon>
        <taxon>Chroococcales</taxon>
        <taxon>Aphanothecaceae</taxon>
        <taxon>Crocosphaera</taxon>
    </lineage>
</organism>
<sequence length="45" mass="5154">MLIEHLLIFLEGTLYPQFFHYSNHLSVVRINVETDPLTPLIKGGS</sequence>
<dbReference type="EMBL" id="AESD01000621">
    <property type="protein sequence ID" value="EHJ11177.1"/>
    <property type="molecule type" value="Genomic_DNA"/>
</dbReference>
<dbReference type="AlphaFoldDB" id="G5J9G4"/>
<evidence type="ECO:0000313" key="1">
    <source>
        <dbReference type="EMBL" id="EHJ11177.1"/>
    </source>
</evidence>
<accession>G5J9G4</accession>
<gene>
    <name evidence="1" type="ORF">CWATWH0003_4080</name>
</gene>
<evidence type="ECO:0000313" key="2">
    <source>
        <dbReference type="Proteomes" id="UP000003477"/>
    </source>
</evidence>
<comment type="caution">
    <text evidence="1">The sequence shown here is derived from an EMBL/GenBank/DDBJ whole genome shotgun (WGS) entry which is preliminary data.</text>
</comment>
<dbReference type="Proteomes" id="UP000003477">
    <property type="component" value="Unassembled WGS sequence"/>
</dbReference>
<dbReference type="PATRIC" id="fig|423471.3.peg.3827"/>
<protein>
    <submittedName>
        <fullName evidence="1">Uncharacterized protein</fullName>
    </submittedName>
</protein>